<comment type="similarity">
    <text evidence="2">Belongs to the group II decarboxylase family.</text>
</comment>
<dbReference type="AlphaFoldDB" id="A0A0B4H5U6"/>
<evidence type="ECO:0000259" key="8">
    <source>
        <dbReference type="Pfam" id="PF13622"/>
    </source>
</evidence>
<keyword evidence="3" id="KW-0210">Decarboxylase</keyword>
<comment type="caution">
    <text evidence="10">The sequence shown here is derived from an EMBL/GenBank/DDBJ whole genome shotgun (WGS) entry which is preliminary data.</text>
</comment>
<dbReference type="Pfam" id="PF00282">
    <property type="entry name" value="Pyridoxal_deC"/>
    <property type="match status" value="1"/>
</dbReference>
<sequence>MPTNGHRKEPNGEDGLLNGSSTPEKTLRRAEETDDLINAVKSLIIPYIRAADEAAHTKASGRPQRDSNGCPWNALVEPYSPSELVERLGFSLPQDKGQGKDGLMTTIQDVLRYSVNTWDQGFLDKLTASTNAVGVASELVLAALNTNVHVFRVSPSLTVVEKVTARTLASYFGFEGPHAGGITCQGGSASNLTSLVTARGVLYPDTRLLGCQGHQFAIFTSAQGHFSVEKAAVTCGMGASSVVCVPVDKAGRMMPAALRSLVLESQTQGRTPLYVNATAGTTVLGAYDPLREIKAVCDEFGMWLHVDGSWGGSVCFSAKQRHKLDGAELADSIAINPQKMLNVPMTCSFLLTNDVRRFHAANSLRAGYLFHGQESDDDDVWDLADLTLQCGRRGDSLKLALAWVYYGSRGFEQGIDHAFDMAQRLATLVDRSPSFELVSTNPPPCLQVCFYHALGGRAPDDAEENTMRTREMVQKLVVRGFMVDFAPGPKGYLFRVVVNCQTLEGTVDGLFKALCDVGQDVEKLDSHNYKANLHAAFSIGAVPNGGYTASCMLAAAGTHLALREQTDTLTTHVEYVNRTSPGIAIITIEDVKLCRQVSTLHLTLWQGDGLLPHAPWVTRGVTRRIMVAYTTQINLRTFTGITLPTGYESTAVDSIPTQPDLQALAETGSDEVWAESKAPGPLTKMMSSLNNWRGEPITQATLPYVVDSFPYNLHLFLVSPELRAMVESPVGDETKGTAGRRADLQKKNKERADMWFPTVVMNLENKTALPEQGAKWLNMRVTSKQISNGKFDLDIIVRDADGELVALSSHVAMVLSMSRNTGKPLL</sequence>
<dbReference type="PANTHER" id="PTHR45677">
    <property type="entry name" value="GLUTAMATE DECARBOXYLASE-RELATED"/>
    <property type="match status" value="1"/>
</dbReference>
<dbReference type="Pfam" id="PF13622">
    <property type="entry name" value="4HBT_3"/>
    <property type="match status" value="1"/>
</dbReference>
<dbReference type="Pfam" id="PF20789">
    <property type="entry name" value="4HBT_3C"/>
    <property type="match status" value="1"/>
</dbReference>
<evidence type="ECO:0000313" key="11">
    <source>
        <dbReference type="Proteomes" id="UP000031192"/>
    </source>
</evidence>
<name>A0A0B4H5U6_METGA</name>
<gene>
    <name evidence="10" type="ORF">MGU_07751</name>
</gene>
<dbReference type="InterPro" id="IPR015424">
    <property type="entry name" value="PyrdxlP-dep_Trfase"/>
</dbReference>
<dbReference type="InterPro" id="IPR015421">
    <property type="entry name" value="PyrdxlP-dep_Trfase_major"/>
</dbReference>
<evidence type="ECO:0000313" key="10">
    <source>
        <dbReference type="EMBL" id="KID85141.1"/>
    </source>
</evidence>
<feature type="modified residue" description="N6-(pyridoxal phosphate)lysine" evidence="6">
    <location>
        <position position="339"/>
    </location>
</feature>
<dbReference type="Gene3D" id="3.40.640.10">
    <property type="entry name" value="Type I PLP-dependent aspartate aminotransferase-like (Major domain)"/>
    <property type="match status" value="1"/>
</dbReference>
<feature type="compositionally biased region" description="Basic and acidic residues" evidence="7">
    <location>
        <begin position="1"/>
        <end position="11"/>
    </location>
</feature>
<dbReference type="PANTHER" id="PTHR45677:SF8">
    <property type="entry name" value="CYSTEINE SULFINIC ACID DECARBOXYLASE"/>
    <property type="match status" value="1"/>
</dbReference>
<dbReference type="GO" id="GO:0019752">
    <property type="term" value="P:carboxylic acid metabolic process"/>
    <property type="evidence" value="ECO:0007669"/>
    <property type="project" value="InterPro"/>
</dbReference>
<dbReference type="HOGENOM" id="CLU_342907_0_0_1"/>
<feature type="domain" description="Acyl-CoA thioesterase-like C-terminal" evidence="9">
    <location>
        <begin position="693"/>
        <end position="814"/>
    </location>
</feature>
<dbReference type="InterPro" id="IPR049449">
    <property type="entry name" value="TesB_ACOT8-like_N"/>
</dbReference>
<organism evidence="10 11">
    <name type="scientific">Metarhizium guizhouense (strain ARSEF 977)</name>
    <dbReference type="NCBI Taxonomy" id="1276136"/>
    <lineage>
        <taxon>Eukaryota</taxon>
        <taxon>Fungi</taxon>
        <taxon>Dikarya</taxon>
        <taxon>Ascomycota</taxon>
        <taxon>Pezizomycotina</taxon>
        <taxon>Sordariomycetes</taxon>
        <taxon>Hypocreomycetidae</taxon>
        <taxon>Hypocreales</taxon>
        <taxon>Clavicipitaceae</taxon>
        <taxon>Metarhizium</taxon>
    </lineage>
</organism>
<dbReference type="OrthoDB" id="392571at2759"/>
<evidence type="ECO:0000256" key="2">
    <source>
        <dbReference type="ARBA" id="ARBA00009533"/>
    </source>
</evidence>
<dbReference type="GO" id="GO:0016831">
    <property type="term" value="F:carboxy-lyase activity"/>
    <property type="evidence" value="ECO:0007669"/>
    <property type="project" value="UniProtKB-KW"/>
</dbReference>
<dbReference type="SUPFAM" id="SSF53383">
    <property type="entry name" value="PLP-dependent transferases"/>
    <property type="match status" value="1"/>
</dbReference>
<reference evidence="10 11" key="1">
    <citation type="journal article" date="2014" name="Proc. Natl. Acad. Sci. U.S.A.">
        <title>Trajectory and genomic determinants of fungal-pathogen speciation and host adaptation.</title>
        <authorList>
            <person name="Hu X."/>
            <person name="Xiao G."/>
            <person name="Zheng P."/>
            <person name="Shang Y."/>
            <person name="Su Y."/>
            <person name="Zhang X."/>
            <person name="Liu X."/>
            <person name="Zhan S."/>
            <person name="St Leger R.J."/>
            <person name="Wang C."/>
        </authorList>
    </citation>
    <scope>NUCLEOTIDE SEQUENCE [LARGE SCALE GENOMIC DNA]</scope>
    <source>
        <strain evidence="10 11">ARSEF 977</strain>
    </source>
</reference>
<dbReference type="EMBL" id="AZNH01000034">
    <property type="protein sequence ID" value="KID85141.1"/>
    <property type="molecule type" value="Genomic_DNA"/>
</dbReference>
<dbReference type="InterPro" id="IPR002129">
    <property type="entry name" value="PyrdxlP-dep_de-COase"/>
</dbReference>
<keyword evidence="5" id="KW-0456">Lyase</keyword>
<evidence type="ECO:0000256" key="4">
    <source>
        <dbReference type="ARBA" id="ARBA00022898"/>
    </source>
</evidence>
<dbReference type="InterPro" id="IPR042171">
    <property type="entry name" value="Acyl-CoA_hotdog"/>
</dbReference>
<evidence type="ECO:0000259" key="9">
    <source>
        <dbReference type="Pfam" id="PF20789"/>
    </source>
</evidence>
<dbReference type="Gene3D" id="2.40.160.210">
    <property type="entry name" value="Acyl-CoA thioesterase, double hotdog domain"/>
    <property type="match status" value="2"/>
</dbReference>
<dbReference type="Gene3D" id="3.90.1150.170">
    <property type="match status" value="1"/>
</dbReference>
<evidence type="ECO:0000256" key="3">
    <source>
        <dbReference type="ARBA" id="ARBA00022793"/>
    </source>
</evidence>
<feature type="region of interest" description="Disordered" evidence="7">
    <location>
        <begin position="1"/>
        <end position="28"/>
    </location>
</feature>
<evidence type="ECO:0000256" key="7">
    <source>
        <dbReference type="SAM" id="MobiDB-lite"/>
    </source>
</evidence>
<evidence type="ECO:0000256" key="5">
    <source>
        <dbReference type="ARBA" id="ARBA00023239"/>
    </source>
</evidence>
<evidence type="ECO:0000256" key="6">
    <source>
        <dbReference type="PIRSR" id="PIRSR602129-50"/>
    </source>
</evidence>
<accession>A0A0B4H5U6</accession>
<evidence type="ECO:0000256" key="1">
    <source>
        <dbReference type="ARBA" id="ARBA00001933"/>
    </source>
</evidence>
<dbReference type="GO" id="GO:0030170">
    <property type="term" value="F:pyridoxal phosphate binding"/>
    <property type="evidence" value="ECO:0007669"/>
    <property type="project" value="InterPro"/>
</dbReference>
<dbReference type="InterPro" id="IPR049450">
    <property type="entry name" value="ACOT8-like_C"/>
</dbReference>
<dbReference type="GO" id="GO:0005737">
    <property type="term" value="C:cytoplasm"/>
    <property type="evidence" value="ECO:0007669"/>
    <property type="project" value="TreeGrafter"/>
</dbReference>
<feature type="domain" description="Acyl-CoA thioesterase-like N-terminal HotDog" evidence="8">
    <location>
        <begin position="537"/>
        <end position="612"/>
    </location>
</feature>
<keyword evidence="11" id="KW-1185">Reference proteome</keyword>
<protein>
    <submittedName>
        <fullName evidence="10">Pyridoxal phosphate-dependent decarboxylase</fullName>
    </submittedName>
</protein>
<dbReference type="Proteomes" id="UP000031192">
    <property type="component" value="Unassembled WGS sequence"/>
</dbReference>
<comment type="cofactor">
    <cofactor evidence="1 6">
        <name>pyridoxal 5'-phosphate</name>
        <dbReference type="ChEBI" id="CHEBI:597326"/>
    </cofactor>
</comment>
<keyword evidence="4 6" id="KW-0663">Pyridoxal phosphate</keyword>
<proteinExistence type="inferred from homology"/>